<gene>
    <name evidence="2" type="ORF">Y1Q_0007468</name>
</gene>
<evidence type="ECO:0000313" key="2">
    <source>
        <dbReference type="EMBL" id="KYO19529.1"/>
    </source>
</evidence>
<organism evidence="2 3">
    <name type="scientific">Alligator mississippiensis</name>
    <name type="common">American alligator</name>
    <dbReference type="NCBI Taxonomy" id="8496"/>
    <lineage>
        <taxon>Eukaryota</taxon>
        <taxon>Metazoa</taxon>
        <taxon>Chordata</taxon>
        <taxon>Craniata</taxon>
        <taxon>Vertebrata</taxon>
        <taxon>Euteleostomi</taxon>
        <taxon>Archelosauria</taxon>
        <taxon>Archosauria</taxon>
        <taxon>Crocodylia</taxon>
        <taxon>Alligatoridae</taxon>
        <taxon>Alligatorinae</taxon>
        <taxon>Alligator</taxon>
    </lineage>
</organism>
<accession>A0A151M4S7</accession>
<comment type="caution">
    <text evidence="2">The sequence shown here is derived from an EMBL/GenBank/DDBJ whole genome shotgun (WGS) entry which is preliminary data.</text>
</comment>
<proteinExistence type="predicted"/>
<reference evidence="2 3" key="1">
    <citation type="journal article" date="2012" name="Genome Biol.">
        <title>Sequencing three crocodilian genomes to illuminate the evolution of archosaurs and amniotes.</title>
        <authorList>
            <person name="St John J.A."/>
            <person name="Braun E.L."/>
            <person name="Isberg S.R."/>
            <person name="Miles L.G."/>
            <person name="Chong A.Y."/>
            <person name="Gongora J."/>
            <person name="Dalzell P."/>
            <person name="Moran C."/>
            <person name="Bed'hom B."/>
            <person name="Abzhanov A."/>
            <person name="Burgess S.C."/>
            <person name="Cooksey A.M."/>
            <person name="Castoe T.A."/>
            <person name="Crawford N.G."/>
            <person name="Densmore L.D."/>
            <person name="Drew J.C."/>
            <person name="Edwards S.V."/>
            <person name="Faircloth B.C."/>
            <person name="Fujita M.K."/>
            <person name="Greenwold M.J."/>
            <person name="Hoffmann F.G."/>
            <person name="Howard J.M."/>
            <person name="Iguchi T."/>
            <person name="Janes D.E."/>
            <person name="Khan S.Y."/>
            <person name="Kohno S."/>
            <person name="de Koning A.J."/>
            <person name="Lance S.L."/>
            <person name="McCarthy F.M."/>
            <person name="McCormack J.E."/>
            <person name="Merchant M.E."/>
            <person name="Peterson D.G."/>
            <person name="Pollock D.D."/>
            <person name="Pourmand N."/>
            <person name="Raney B.J."/>
            <person name="Roessler K.A."/>
            <person name="Sanford J.R."/>
            <person name="Sawyer R.H."/>
            <person name="Schmidt C.J."/>
            <person name="Triplett E.W."/>
            <person name="Tuberville T.D."/>
            <person name="Venegas-Anaya M."/>
            <person name="Howard J.T."/>
            <person name="Jarvis E.D."/>
            <person name="Guillette L.J.Jr."/>
            <person name="Glenn T.C."/>
            <person name="Green R.E."/>
            <person name="Ray D.A."/>
        </authorList>
    </citation>
    <scope>NUCLEOTIDE SEQUENCE [LARGE SCALE GENOMIC DNA]</scope>
    <source>
        <strain evidence="2">KSC_2009_1</strain>
    </source>
</reference>
<evidence type="ECO:0000256" key="1">
    <source>
        <dbReference type="SAM" id="MobiDB-lite"/>
    </source>
</evidence>
<name>A0A151M4S7_ALLMI</name>
<dbReference type="Proteomes" id="UP000050525">
    <property type="component" value="Unassembled WGS sequence"/>
</dbReference>
<evidence type="ECO:0000313" key="3">
    <source>
        <dbReference type="Proteomes" id="UP000050525"/>
    </source>
</evidence>
<dbReference type="EMBL" id="AKHW03006584">
    <property type="protein sequence ID" value="KYO19529.1"/>
    <property type="molecule type" value="Genomic_DNA"/>
</dbReference>
<keyword evidence="3" id="KW-1185">Reference proteome</keyword>
<protein>
    <submittedName>
        <fullName evidence="2">Uncharacterized protein</fullName>
    </submittedName>
</protein>
<feature type="region of interest" description="Disordered" evidence="1">
    <location>
        <begin position="25"/>
        <end position="58"/>
    </location>
</feature>
<dbReference type="AlphaFoldDB" id="A0A151M4S7"/>
<sequence>MEMKVLFLLHYLNYHGEDYKQRVLNSEEKNKKQATGELNTDSSSLYTKSESSKKHSLHLRTRLPFSPLAMERATDTKPHFEQCI</sequence>